<dbReference type="InterPro" id="IPR001660">
    <property type="entry name" value="SAM"/>
</dbReference>
<accession>A0ABX2EFR3</accession>
<dbReference type="InterPro" id="IPR011990">
    <property type="entry name" value="TPR-like_helical_dom_sf"/>
</dbReference>
<dbReference type="CDD" id="cd07302">
    <property type="entry name" value="CHD"/>
    <property type="match status" value="1"/>
</dbReference>
<dbReference type="SUPFAM" id="SSF48452">
    <property type="entry name" value="TPR-like"/>
    <property type="match status" value="1"/>
</dbReference>
<dbReference type="InterPro" id="IPR013761">
    <property type="entry name" value="SAM/pointed_sf"/>
</dbReference>
<evidence type="ECO:0000259" key="4">
    <source>
        <dbReference type="PROSITE" id="PS50125"/>
    </source>
</evidence>
<dbReference type="SUPFAM" id="SSF55073">
    <property type="entry name" value="Nucleotide cyclase"/>
    <property type="match status" value="1"/>
</dbReference>
<dbReference type="PANTHER" id="PTHR16305:SF28">
    <property type="entry name" value="GUANYLATE CYCLASE DOMAIN-CONTAINING PROTEIN"/>
    <property type="match status" value="1"/>
</dbReference>
<protein>
    <submittedName>
        <fullName evidence="5">AAA family ATPase</fullName>
    </submittedName>
</protein>
<dbReference type="Gene3D" id="3.30.70.1230">
    <property type="entry name" value="Nucleotide cyclase"/>
    <property type="match status" value="1"/>
</dbReference>
<feature type="domain" description="SAM" evidence="3">
    <location>
        <begin position="3"/>
        <end position="65"/>
    </location>
</feature>
<dbReference type="SUPFAM" id="SSF52540">
    <property type="entry name" value="P-loop containing nucleoside triphosphate hydrolases"/>
    <property type="match status" value="1"/>
</dbReference>
<name>A0ABX2EFR3_9BURK</name>
<dbReference type="Gene3D" id="1.25.40.10">
    <property type="entry name" value="Tetratricopeptide repeat domain"/>
    <property type="match status" value="1"/>
</dbReference>
<organism evidence="5 6">
    <name type="scientific">Pseudaquabacterium terrae</name>
    <dbReference type="NCBI Taxonomy" id="2732868"/>
    <lineage>
        <taxon>Bacteria</taxon>
        <taxon>Pseudomonadati</taxon>
        <taxon>Pseudomonadota</taxon>
        <taxon>Betaproteobacteria</taxon>
        <taxon>Burkholderiales</taxon>
        <taxon>Sphaerotilaceae</taxon>
        <taxon>Pseudaquabacterium</taxon>
    </lineage>
</organism>
<dbReference type="SMART" id="SM00044">
    <property type="entry name" value="CYCc"/>
    <property type="match status" value="1"/>
</dbReference>
<dbReference type="PANTHER" id="PTHR16305">
    <property type="entry name" value="TESTICULAR SOLUBLE ADENYLYL CYCLASE"/>
    <property type="match status" value="1"/>
</dbReference>
<reference evidence="5 6" key="1">
    <citation type="submission" date="2020-05" db="EMBL/GenBank/DDBJ databases">
        <title>Aquincola sp. isolate from soil.</title>
        <authorList>
            <person name="Han J."/>
            <person name="Kim D.-U."/>
        </authorList>
    </citation>
    <scope>NUCLEOTIDE SEQUENCE [LARGE SCALE GENOMIC DNA]</scope>
    <source>
        <strain evidence="5 6">S2</strain>
    </source>
</reference>
<dbReference type="RefSeq" id="WP_173122581.1">
    <property type="nucleotide sequence ID" value="NZ_JABRWJ010000003.1"/>
</dbReference>
<feature type="domain" description="Guanylate cyclase" evidence="4">
    <location>
        <begin position="86"/>
        <end position="215"/>
    </location>
</feature>
<dbReference type="SMART" id="SM00454">
    <property type="entry name" value="SAM"/>
    <property type="match status" value="1"/>
</dbReference>
<keyword evidence="6" id="KW-1185">Reference proteome</keyword>
<evidence type="ECO:0000256" key="2">
    <source>
        <dbReference type="ARBA" id="ARBA00022840"/>
    </source>
</evidence>
<evidence type="ECO:0000259" key="3">
    <source>
        <dbReference type="PROSITE" id="PS50105"/>
    </source>
</evidence>
<proteinExistence type="predicted"/>
<dbReference type="PROSITE" id="PS50125">
    <property type="entry name" value="GUANYLATE_CYCLASE_2"/>
    <property type="match status" value="1"/>
</dbReference>
<dbReference type="SUPFAM" id="SSF47769">
    <property type="entry name" value="SAM/Pointed domain"/>
    <property type="match status" value="1"/>
</dbReference>
<dbReference type="EMBL" id="JABRWJ010000003">
    <property type="protein sequence ID" value="NRF67469.1"/>
    <property type="molecule type" value="Genomic_DNA"/>
</dbReference>
<evidence type="ECO:0000313" key="5">
    <source>
        <dbReference type="EMBL" id="NRF67469.1"/>
    </source>
</evidence>
<dbReference type="Pfam" id="PF00536">
    <property type="entry name" value="SAM_1"/>
    <property type="match status" value="1"/>
</dbReference>
<dbReference type="Proteomes" id="UP000737171">
    <property type="component" value="Unassembled WGS sequence"/>
</dbReference>
<dbReference type="Gene3D" id="1.10.150.50">
    <property type="entry name" value="Transcription Factor, Ets-1"/>
    <property type="match status" value="1"/>
</dbReference>
<dbReference type="InterPro" id="IPR029787">
    <property type="entry name" value="Nucleotide_cyclase"/>
</dbReference>
<dbReference type="InterPro" id="IPR001054">
    <property type="entry name" value="A/G_cyclase"/>
</dbReference>
<evidence type="ECO:0000256" key="1">
    <source>
        <dbReference type="ARBA" id="ARBA00022741"/>
    </source>
</evidence>
<dbReference type="Pfam" id="PF13191">
    <property type="entry name" value="AAA_16"/>
    <property type="match status" value="1"/>
</dbReference>
<keyword evidence="1" id="KW-0547">Nucleotide-binding</keyword>
<dbReference type="CDD" id="cd09487">
    <property type="entry name" value="SAM_superfamily"/>
    <property type="match status" value="1"/>
</dbReference>
<dbReference type="InterPro" id="IPR027417">
    <property type="entry name" value="P-loop_NTPase"/>
</dbReference>
<dbReference type="PROSITE" id="PS50105">
    <property type="entry name" value="SAM_DOMAIN"/>
    <property type="match status" value="1"/>
</dbReference>
<dbReference type="Pfam" id="PF00211">
    <property type="entry name" value="Guanylate_cyc"/>
    <property type="match status" value="1"/>
</dbReference>
<evidence type="ECO:0000313" key="6">
    <source>
        <dbReference type="Proteomes" id="UP000737171"/>
    </source>
</evidence>
<sequence>MTVGNDDFRQWLEALGLGKYAGTFADNDVGFDALRLLTDADLKELGLSLGHRRILQGAVEQLQQRIAGRTRAAPAVPGHGERRQITVMFCDLVGSSELSVRFDPEDLRSLIHAYYSSCCRIIEQSGGFIARIIGDGILAYFGYPAAREDAAECAIRAGLHIIESVNRQGPDGGDRIDVRIGLATGVSVISDMVGIGFSELHAVMGQTPNLASRIQSLVEPGTVGIADETRRLAGGFFVYADHGSHPVKGFNQPVQVWRVVGESRLGARFDAQHTAHVDCIGRDAHLGTLQDAWARAQQGSCRIVTLVGEAGIGKSRLLRTASERFVPAPGLTVVMQCAPSQATTPLHPLVDWLRRDIGVTPVGAAEDRARLEAWLGGAATPPDLFLLAEFLSVPLPAGVTPAALPPDRKRQLMREIVLRHFERHCEAAPALLMVEDAHWMDGATREFLTALFDRMRDRPLMAMVTSRPGHPRHWVDGTRGSELTLDPLPRADAEQLIWTACRGRRLPLEVVDQILAKTDGVPLFIEELTATIVESGLLREEGNALVMDGPLPALDIPSTLRDSLMARLDRLSDIKDVARIASALGREFTFSLLAQVSEKPTHQLIAALDRLVEAQLLFQRGVPPDAEYVFKHALVQQAAYDSQLRSARHALHARIVRAIETKQPEIARHEPGLMAHHCELAGMTDREVDYLYAAGLASTRIVAIPEALSYFSRADAALARLEPSTRNARRNIDVILGMMEVGRFAILPSRLRALSERARNLSRMDGVTCDATMTAAILFQDARAKLYSSQYAQARSIFQEIRQLGIGHDSRPIERKPASAFSMDLCCQGLFNETLEFINHTNIGYYKESGSFIDYISGLGWIAYASCQTGAVDDGLRFGQLSVHEAEQVQSQIYLAGAYIWRSHALMAARRLDDAVSDARQCVSLSTAHAVPYLGWHGLVFLALCQCRSGELDAAAQSLLQARAMLSQVEDGQWSLLDYLPAIEAEIACFSGDHARAMQSADEAIAVAGPIGGHFAEAIAWRAKAVSCIRSGGDPDQAQAFFDRAMRWHERGDAHAERTYSALVWAHSLQLAGHEERARHWANEAQAWADRHGFDLQRCEHGAAALLQTPHFGKDVSLF</sequence>
<keyword evidence="2" id="KW-0067">ATP-binding</keyword>
<dbReference type="InterPro" id="IPR041664">
    <property type="entry name" value="AAA_16"/>
</dbReference>
<comment type="caution">
    <text evidence="5">The sequence shown here is derived from an EMBL/GenBank/DDBJ whole genome shotgun (WGS) entry which is preliminary data.</text>
</comment>
<gene>
    <name evidence="5" type="ORF">HLB44_10775</name>
</gene>